<dbReference type="EMBL" id="JANCPR020000062">
    <property type="protein sequence ID" value="MDJ1137620.1"/>
    <property type="molecule type" value="Genomic_DNA"/>
</dbReference>
<name>A0ABT7A8J4_9ACTN</name>
<dbReference type="Proteomes" id="UP001214441">
    <property type="component" value="Unassembled WGS sequence"/>
</dbReference>
<feature type="region of interest" description="Disordered" evidence="1">
    <location>
        <begin position="28"/>
        <end position="86"/>
    </location>
</feature>
<feature type="compositionally biased region" description="Basic and acidic residues" evidence="1">
    <location>
        <begin position="51"/>
        <end position="64"/>
    </location>
</feature>
<protein>
    <recommendedName>
        <fullName evidence="4">Lipoprotein</fullName>
    </recommendedName>
</protein>
<feature type="region of interest" description="Disordered" evidence="1">
    <location>
        <begin position="110"/>
        <end position="132"/>
    </location>
</feature>
<gene>
    <name evidence="2" type="ORF">NMN56_037845</name>
</gene>
<accession>A0ABT7A8J4</accession>
<organism evidence="2 3">
    <name type="scientific">Streptomyces iconiensis</name>
    <dbReference type="NCBI Taxonomy" id="1384038"/>
    <lineage>
        <taxon>Bacteria</taxon>
        <taxon>Bacillati</taxon>
        <taxon>Actinomycetota</taxon>
        <taxon>Actinomycetes</taxon>
        <taxon>Kitasatosporales</taxon>
        <taxon>Streptomycetaceae</taxon>
        <taxon>Streptomyces</taxon>
    </lineage>
</organism>
<dbReference type="PROSITE" id="PS51257">
    <property type="entry name" value="PROKAR_LIPOPROTEIN"/>
    <property type="match status" value="1"/>
</dbReference>
<feature type="compositionally biased region" description="Polar residues" evidence="1">
    <location>
        <begin position="111"/>
        <end position="129"/>
    </location>
</feature>
<comment type="caution">
    <text evidence="2">The sequence shown here is derived from an EMBL/GenBank/DDBJ whole genome shotgun (WGS) entry which is preliminary data.</text>
</comment>
<evidence type="ECO:0000313" key="2">
    <source>
        <dbReference type="EMBL" id="MDJ1137620.1"/>
    </source>
</evidence>
<reference evidence="2 3" key="1">
    <citation type="submission" date="2023-05" db="EMBL/GenBank/DDBJ databases">
        <title>Streptantibioticus silvisoli sp. nov., acidotolerant actinomycetes 1 from pine litter.</title>
        <authorList>
            <person name="Swiecimska M."/>
            <person name="Golinska P."/>
            <person name="Sangal V."/>
            <person name="Wachnowicz B."/>
            <person name="Goodfellow M."/>
        </authorList>
    </citation>
    <scope>NUCLEOTIDE SEQUENCE [LARGE SCALE GENOMIC DNA]</scope>
    <source>
        <strain evidence="2 3">DSM 42109</strain>
    </source>
</reference>
<keyword evidence="3" id="KW-1185">Reference proteome</keyword>
<evidence type="ECO:0008006" key="4">
    <source>
        <dbReference type="Google" id="ProtNLM"/>
    </source>
</evidence>
<dbReference type="RefSeq" id="WP_274040338.1">
    <property type="nucleotide sequence ID" value="NZ_JANCPR020000062.1"/>
</dbReference>
<evidence type="ECO:0000256" key="1">
    <source>
        <dbReference type="SAM" id="MobiDB-lite"/>
    </source>
</evidence>
<evidence type="ECO:0000313" key="3">
    <source>
        <dbReference type="Proteomes" id="UP001214441"/>
    </source>
</evidence>
<sequence>MRDRCRKRNVGRIAGAVLAVSVLGVAGCSNDADSGEKEPAAKGSTAPQDSDDGKGSNDSKDSGGGKETGSSEPPQAAGTPHSTAQEAVASWVGAIVKGQPKKACLVMAGPTSGSSPAQVGNPKRCNSNEPDVVKMRDGAGRFREAFSPKPPPSNPKVEVAKTPVADGKTVVPADKVTIDGQSLEKVILSNSTGVKEGQLDVKVHAAEIKNAWYVTDFDLSVG</sequence>
<proteinExistence type="predicted"/>